<sequence>MLMGKSIVIGSIAAVTAAAAALVVLPAVADDDGGDAAAGKGEGQAGHEGHAAAAGRIGALSGSNQPDAVFFAGSLNGANEVPVEGGPAVGDKDGSALALMRVQGDEVAFAFKFRGIAAPTLAHIHQGGKGANGAVKIPLFTEKLADGTDQVTGTVKVTDPALLQQLKDNPGGFYFNLHTGEFPGGAVRGQVHRLDSTLDMHRPFRSFQAPVLQGQQVYKCAKQQDGSYAFTQDNVRARLAGNIAHFFVKPQEGPPAWLAPDLSAVTGKVTQRIDNGPKNIPELHLAATQKGRGSGKLSYATEILRLNTVGGVAPAGACEPGAKAAVNYKADYVFIGR</sequence>
<dbReference type="AlphaFoldDB" id="A0A6G4U3J4"/>
<evidence type="ECO:0000259" key="2">
    <source>
        <dbReference type="PROSITE" id="PS50933"/>
    </source>
</evidence>
<name>A0A6G4U3J4_9ACTN</name>
<accession>A0A6G4U3J4</accession>
<keyword evidence="4" id="KW-1185">Reference proteome</keyword>
<feature type="chain" id="PRO_5026067851" evidence="1">
    <location>
        <begin position="30"/>
        <end position="337"/>
    </location>
</feature>
<organism evidence="3 4">
    <name type="scientific">Streptomyces coryli</name>
    <dbReference type="NCBI Taxonomy" id="1128680"/>
    <lineage>
        <taxon>Bacteria</taxon>
        <taxon>Bacillati</taxon>
        <taxon>Actinomycetota</taxon>
        <taxon>Actinomycetes</taxon>
        <taxon>Kitasatosporales</taxon>
        <taxon>Streptomycetaceae</taxon>
        <taxon>Streptomyces</taxon>
    </lineage>
</organism>
<dbReference type="PANTHER" id="PTHR35567:SF1">
    <property type="entry name" value="CONSERVED FUNGAL PROTEIN (AFU_ORTHOLOGUE AFUA_1G14230)"/>
    <property type="match status" value="1"/>
</dbReference>
<protein>
    <submittedName>
        <fullName evidence="3">CHRD domain-containing protein</fullName>
    </submittedName>
</protein>
<proteinExistence type="predicted"/>
<dbReference type="Pfam" id="PF11937">
    <property type="entry name" value="DUF3455"/>
    <property type="match status" value="1"/>
</dbReference>
<keyword evidence="1" id="KW-0732">Signal</keyword>
<gene>
    <name evidence="3" type="ORF">G5C51_20765</name>
</gene>
<reference evidence="3 4" key="1">
    <citation type="submission" date="2020-02" db="EMBL/GenBank/DDBJ databases">
        <title>Whole-genome analyses of novel actinobacteria.</title>
        <authorList>
            <person name="Sahin N."/>
        </authorList>
    </citation>
    <scope>NUCLEOTIDE SEQUENCE [LARGE SCALE GENOMIC DNA]</scope>
    <source>
        <strain evidence="3 4">A7024</strain>
    </source>
</reference>
<dbReference type="InterPro" id="IPR010895">
    <property type="entry name" value="CHRD"/>
</dbReference>
<dbReference type="InterPro" id="IPR021851">
    <property type="entry name" value="DUF3455"/>
</dbReference>
<evidence type="ECO:0000313" key="4">
    <source>
        <dbReference type="Proteomes" id="UP000481583"/>
    </source>
</evidence>
<evidence type="ECO:0000313" key="3">
    <source>
        <dbReference type="EMBL" id="NGN66320.1"/>
    </source>
</evidence>
<dbReference type="EMBL" id="JAAKZV010000091">
    <property type="protein sequence ID" value="NGN66320.1"/>
    <property type="molecule type" value="Genomic_DNA"/>
</dbReference>
<dbReference type="Proteomes" id="UP000481583">
    <property type="component" value="Unassembled WGS sequence"/>
</dbReference>
<dbReference type="Pfam" id="PF07452">
    <property type="entry name" value="CHRD"/>
    <property type="match status" value="1"/>
</dbReference>
<feature type="signal peptide" evidence="1">
    <location>
        <begin position="1"/>
        <end position="29"/>
    </location>
</feature>
<feature type="domain" description="CHRD" evidence="2">
    <location>
        <begin position="67"/>
        <end position="196"/>
    </location>
</feature>
<dbReference type="PANTHER" id="PTHR35567">
    <property type="entry name" value="MALATE DEHYDROGENASE (AFU_ORTHOLOGUE AFUA_2G13800)"/>
    <property type="match status" value="1"/>
</dbReference>
<dbReference type="PROSITE" id="PS50933">
    <property type="entry name" value="CHRD"/>
    <property type="match status" value="1"/>
</dbReference>
<dbReference type="SMART" id="SM00754">
    <property type="entry name" value="CHRD"/>
    <property type="match status" value="1"/>
</dbReference>
<evidence type="ECO:0000256" key="1">
    <source>
        <dbReference type="SAM" id="SignalP"/>
    </source>
</evidence>
<comment type="caution">
    <text evidence="3">The sequence shown here is derived from an EMBL/GenBank/DDBJ whole genome shotgun (WGS) entry which is preliminary data.</text>
</comment>